<gene>
    <name evidence="8" type="ORF">AR543_11650</name>
</gene>
<evidence type="ECO:0000256" key="1">
    <source>
        <dbReference type="ARBA" id="ARBA00022741"/>
    </source>
</evidence>
<dbReference type="EMBL" id="CP013023">
    <property type="protein sequence ID" value="ANF96596.1"/>
    <property type="molecule type" value="Genomic_DNA"/>
</dbReference>
<dbReference type="InterPro" id="IPR051316">
    <property type="entry name" value="Zinc-reg_GTPase_activator"/>
</dbReference>
<evidence type="ECO:0000256" key="5">
    <source>
        <dbReference type="ARBA" id="ARBA00049117"/>
    </source>
</evidence>
<comment type="similarity">
    <text evidence="4">Belongs to the SIMIBI class G3E GTPase family. ZNG1 subfamily.</text>
</comment>
<evidence type="ECO:0000313" key="9">
    <source>
        <dbReference type="Proteomes" id="UP000078148"/>
    </source>
</evidence>
<dbReference type="STRING" id="1616788.AR543_11650"/>
<dbReference type="RefSeq" id="WP_060534582.1">
    <property type="nucleotide sequence ID" value="NZ_CP013023.1"/>
</dbReference>
<evidence type="ECO:0000313" key="8">
    <source>
        <dbReference type="EMBL" id="ANF96596.1"/>
    </source>
</evidence>
<reference evidence="8 9" key="2">
    <citation type="journal article" date="2016" name="Int. J. Syst. Evol. Microbiol.">
        <title>Paenibacillus bovis sp. nov., isolated from raw yak (Bos grunniens) milk.</title>
        <authorList>
            <person name="Gao C."/>
            <person name="Han J."/>
            <person name="Liu Z."/>
            <person name="Xu X."/>
            <person name="Hang F."/>
            <person name="Wu Z."/>
        </authorList>
    </citation>
    <scope>NUCLEOTIDE SEQUENCE [LARGE SCALE GENOMIC DNA]</scope>
    <source>
        <strain evidence="8 9">BD3526</strain>
    </source>
</reference>
<evidence type="ECO:0000259" key="6">
    <source>
        <dbReference type="Pfam" id="PF02492"/>
    </source>
</evidence>
<dbReference type="GO" id="GO:0000166">
    <property type="term" value="F:nucleotide binding"/>
    <property type="evidence" value="ECO:0007669"/>
    <property type="project" value="UniProtKB-KW"/>
</dbReference>
<dbReference type="Pfam" id="PF02492">
    <property type="entry name" value="cobW"/>
    <property type="match status" value="1"/>
</dbReference>
<dbReference type="InterPro" id="IPR036627">
    <property type="entry name" value="CobW-likC_sf"/>
</dbReference>
<dbReference type="AlphaFoldDB" id="A0A172ZG35"/>
<protein>
    <submittedName>
        <fullName evidence="8">Cobalamin biosynthesis protein</fullName>
    </submittedName>
</protein>
<dbReference type="Pfam" id="PF07683">
    <property type="entry name" value="CobW_C"/>
    <property type="match status" value="1"/>
</dbReference>
<dbReference type="Gene3D" id="3.40.50.300">
    <property type="entry name" value="P-loop containing nucleotide triphosphate hydrolases"/>
    <property type="match status" value="1"/>
</dbReference>
<dbReference type="InterPro" id="IPR011629">
    <property type="entry name" value="CobW-like_C"/>
</dbReference>
<dbReference type="PANTHER" id="PTHR13748">
    <property type="entry name" value="COBW-RELATED"/>
    <property type="match status" value="1"/>
</dbReference>
<dbReference type="Gene3D" id="3.30.1220.10">
    <property type="entry name" value="CobW-like, C-terminal domain"/>
    <property type="match status" value="1"/>
</dbReference>
<feature type="domain" description="CobW/HypB/UreG nucleotide-binding" evidence="6">
    <location>
        <begin position="4"/>
        <end position="183"/>
    </location>
</feature>
<evidence type="ECO:0000256" key="3">
    <source>
        <dbReference type="ARBA" id="ARBA00023186"/>
    </source>
</evidence>
<keyword evidence="1" id="KW-0547">Nucleotide-binding</keyword>
<proteinExistence type="inferred from homology"/>
<dbReference type="GO" id="GO:0005737">
    <property type="term" value="C:cytoplasm"/>
    <property type="evidence" value="ECO:0007669"/>
    <property type="project" value="TreeGrafter"/>
</dbReference>
<feature type="domain" description="CobW C-terminal" evidence="7">
    <location>
        <begin position="259"/>
        <end position="337"/>
    </location>
</feature>
<comment type="catalytic activity">
    <reaction evidence="5">
        <text>GTP + H2O = GDP + phosphate + H(+)</text>
        <dbReference type="Rhea" id="RHEA:19669"/>
        <dbReference type="ChEBI" id="CHEBI:15377"/>
        <dbReference type="ChEBI" id="CHEBI:15378"/>
        <dbReference type="ChEBI" id="CHEBI:37565"/>
        <dbReference type="ChEBI" id="CHEBI:43474"/>
        <dbReference type="ChEBI" id="CHEBI:58189"/>
    </reaction>
    <physiologicalReaction direction="left-to-right" evidence="5">
        <dbReference type="Rhea" id="RHEA:19670"/>
    </physiologicalReaction>
</comment>
<dbReference type="InterPro" id="IPR003495">
    <property type="entry name" value="CobW/HypB/UreG_nucleotide-bd"/>
</dbReference>
<organism evidence="8 9">
    <name type="scientific">Paenibacillus bovis</name>
    <dbReference type="NCBI Taxonomy" id="1616788"/>
    <lineage>
        <taxon>Bacteria</taxon>
        <taxon>Bacillati</taxon>
        <taxon>Bacillota</taxon>
        <taxon>Bacilli</taxon>
        <taxon>Bacillales</taxon>
        <taxon>Paenibacillaceae</taxon>
        <taxon>Paenibacillus</taxon>
    </lineage>
</organism>
<keyword evidence="3" id="KW-0143">Chaperone</keyword>
<accession>A0A172ZG35</accession>
<reference evidence="9" key="1">
    <citation type="submission" date="2015-10" db="EMBL/GenBank/DDBJ databases">
        <title>Genome of Paenibacillus bovis sp. nov.</title>
        <authorList>
            <person name="Wu Z."/>
            <person name="Gao C."/>
            <person name="Liu Z."/>
            <person name="Zheng H."/>
        </authorList>
    </citation>
    <scope>NUCLEOTIDE SEQUENCE [LARGE SCALE GENOMIC DNA]</scope>
    <source>
        <strain evidence="9">BD3526</strain>
    </source>
</reference>
<name>A0A172ZG35_9BACL</name>
<dbReference type="PANTHER" id="PTHR13748:SF62">
    <property type="entry name" value="COBW DOMAIN-CONTAINING PROTEIN"/>
    <property type="match status" value="1"/>
</dbReference>
<dbReference type="InterPro" id="IPR027417">
    <property type="entry name" value="P-loop_NTPase"/>
</dbReference>
<keyword evidence="2" id="KW-0378">Hydrolase</keyword>
<dbReference type="Proteomes" id="UP000078148">
    <property type="component" value="Chromosome"/>
</dbReference>
<keyword evidence="9" id="KW-1185">Reference proteome</keyword>
<dbReference type="KEGG" id="pbv:AR543_11650"/>
<dbReference type="SUPFAM" id="SSF90002">
    <property type="entry name" value="Hypothetical protein YjiA, C-terminal domain"/>
    <property type="match status" value="1"/>
</dbReference>
<dbReference type="CDD" id="cd03112">
    <property type="entry name" value="CobW-like"/>
    <property type="match status" value="1"/>
</dbReference>
<dbReference type="OrthoDB" id="9808822at2"/>
<evidence type="ECO:0000256" key="4">
    <source>
        <dbReference type="ARBA" id="ARBA00034320"/>
    </source>
</evidence>
<dbReference type="SUPFAM" id="SSF52540">
    <property type="entry name" value="P-loop containing nucleoside triphosphate hydrolases"/>
    <property type="match status" value="1"/>
</dbReference>
<dbReference type="GO" id="GO:0016787">
    <property type="term" value="F:hydrolase activity"/>
    <property type="evidence" value="ECO:0007669"/>
    <property type="project" value="UniProtKB-KW"/>
</dbReference>
<evidence type="ECO:0000259" key="7">
    <source>
        <dbReference type="Pfam" id="PF07683"/>
    </source>
</evidence>
<sequence>MTTPVYILSGFLGSGKTTLLQQMLQSWRDEGKTPAVIMNEIGDVNLDGMMLDQDVAMAELLSGCICCSNRVDLGLELYNLMQNEQPDMIVIEASGVANPIEILDAVTEIALYNPLELRNLITVVDTAHLWQLYKEQQGKTYRLMQEQIRSASLLVLNKSDLVSPEQLEQVQSIVRGWNAYAPVHIAVRCNVDRSQYEQEGASLSSEQNSSTTAEHDVQSCAICSTSDSAEPVHDETIAEHAGHRHMHHSHEHVMVYTHYFQQPVNSEEFEKIIAKLPAEVYRAKGILTFSDTSSRFLFQYAYRQMDFMKTIPQKPVPDVAVFIGEYFDKRQIQEQLLTLERQATES</sequence>
<evidence type="ECO:0000256" key="2">
    <source>
        <dbReference type="ARBA" id="ARBA00022801"/>
    </source>
</evidence>